<dbReference type="GO" id="GO:0008909">
    <property type="term" value="F:isochorismate synthase activity"/>
    <property type="evidence" value="ECO:0007669"/>
    <property type="project" value="UniProtKB-EC"/>
</dbReference>
<dbReference type="Gene3D" id="3.60.120.10">
    <property type="entry name" value="Anthranilate synthase"/>
    <property type="match status" value="1"/>
</dbReference>
<evidence type="ECO:0000313" key="8">
    <source>
        <dbReference type="Proteomes" id="UP000199354"/>
    </source>
</evidence>
<dbReference type="NCBIfam" id="TIGR00543">
    <property type="entry name" value="isochor_syn"/>
    <property type="match status" value="1"/>
</dbReference>
<dbReference type="RefSeq" id="WP_091140781.1">
    <property type="nucleotide sequence ID" value="NZ_FMVF01000003.1"/>
</dbReference>
<keyword evidence="4" id="KW-0413">Isomerase</keyword>
<accession>A0A1G5CGK8</accession>
<proteinExistence type="inferred from homology"/>
<evidence type="ECO:0000256" key="5">
    <source>
        <dbReference type="ARBA" id="ARBA00041564"/>
    </source>
</evidence>
<dbReference type="PANTHER" id="PTHR42839:SF2">
    <property type="entry name" value="ISOCHORISMATE SYNTHASE ENTC"/>
    <property type="match status" value="1"/>
</dbReference>
<evidence type="ECO:0000256" key="1">
    <source>
        <dbReference type="ARBA" id="ARBA00000799"/>
    </source>
</evidence>
<comment type="similarity">
    <text evidence="2">Belongs to the isochorismate synthase family.</text>
</comment>
<evidence type="ECO:0000313" key="7">
    <source>
        <dbReference type="EMBL" id="SCY01477.1"/>
    </source>
</evidence>
<dbReference type="Pfam" id="PF00425">
    <property type="entry name" value="Chorismate_bind"/>
    <property type="match status" value="1"/>
</dbReference>
<dbReference type="EC" id="5.4.4.2" evidence="3"/>
<evidence type="ECO:0000256" key="2">
    <source>
        <dbReference type="ARBA" id="ARBA00005297"/>
    </source>
</evidence>
<name>A0A1G5CGK8_9FLAO</name>
<feature type="domain" description="Chorismate-utilising enzyme C-terminal" evidence="6">
    <location>
        <begin position="90"/>
        <end position="339"/>
    </location>
</feature>
<dbReference type="Proteomes" id="UP000199354">
    <property type="component" value="Unassembled WGS sequence"/>
</dbReference>
<dbReference type="InterPro" id="IPR004561">
    <property type="entry name" value="IsoChor_synthase"/>
</dbReference>
<dbReference type="PANTHER" id="PTHR42839">
    <property type="entry name" value="ISOCHORISMATE SYNTHASE ENTC"/>
    <property type="match status" value="1"/>
</dbReference>
<dbReference type="SUPFAM" id="SSF56322">
    <property type="entry name" value="ADC synthase"/>
    <property type="match status" value="1"/>
</dbReference>
<dbReference type="InterPro" id="IPR015890">
    <property type="entry name" value="Chorismate_C"/>
</dbReference>
<gene>
    <name evidence="7" type="ORF">SAMN02927903_00533</name>
</gene>
<dbReference type="InterPro" id="IPR005801">
    <property type="entry name" value="ADC_synthase"/>
</dbReference>
<comment type="catalytic activity">
    <reaction evidence="1">
        <text>chorismate = isochorismate</text>
        <dbReference type="Rhea" id="RHEA:18985"/>
        <dbReference type="ChEBI" id="CHEBI:29748"/>
        <dbReference type="ChEBI" id="CHEBI:29780"/>
        <dbReference type="EC" id="5.4.4.2"/>
    </reaction>
</comment>
<dbReference type="EMBL" id="FMVF01000003">
    <property type="protein sequence ID" value="SCY01477.1"/>
    <property type="molecule type" value="Genomic_DNA"/>
</dbReference>
<reference evidence="7 8" key="1">
    <citation type="submission" date="2016-10" db="EMBL/GenBank/DDBJ databases">
        <authorList>
            <person name="de Groot N.N."/>
        </authorList>
    </citation>
    <scope>NUCLEOTIDE SEQUENCE [LARGE SCALE GENOMIC DNA]</scope>
    <source>
        <strain evidence="7 8">CGMCC 1.7031</strain>
    </source>
</reference>
<sequence>MQDLFDRISGHYKQRLPLACYRKPGANKLTAVFQHDAALHTADFNTAGFVFAPFDGTPLLLPYGQSEIHAADWQATDSDGLHVIETTANPEDFERLVGQGIAAIQDGQFQKVVLSRKEAVAVPDFELVSVFQKLASAYLSAFVYCFYHPKVGLWLGATPEKLLKIETNKFETMALAGTQRFDGTEHVDWAQKEREEQQFVTDFIMENLENVTTDIAFSDPYTYRAGNLLHLKTDISGTLDGASNTGRLVELLHPTPAVCGLPKEAARRFILEHEGYDRKFYSGYLGELYADFYSDGILTDLYVNLRCMEVDGETAYLYVGCGITRESDPQKEFVETVNKSMTIKKVL</sequence>
<evidence type="ECO:0000256" key="3">
    <source>
        <dbReference type="ARBA" id="ARBA00012824"/>
    </source>
</evidence>
<dbReference type="OrthoDB" id="9806579at2"/>
<keyword evidence="8" id="KW-1185">Reference proteome</keyword>
<organism evidence="7 8">
    <name type="scientific">Flavobacterium caeni</name>
    <dbReference type="NCBI Taxonomy" id="490189"/>
    <lineage>
        <taxon>Bacteria</taxon>
        <taxon>Pseudomonadati</taxon>
        <taxon>Bacteroidota</taxon>
        <taxon>Flavobacteriia</taxon>
        <taxon>Flavobacteriales</taxon>
        <taxon>Flavobacteriaceae</taxon>
        <taxon>Flavobacterium</taxon>
    </lineage>
</organism>
<protein>
    <recommendedName>
        <fullName evidence="3">isochorismate synthase</fullName>
        <ecNumber evidence="3">5.4.4.2</ecNumber>
    </recommendedName>
    <alternativeName>
        <fullName evidence="5">Isochorismate mutase</fullName>
    </alternativeName>
</protein>
<evidence type="ECO:0000256" key="4">
    <source>
        <dbReference type="ARBA" id="ARBA00023235"/>
    </source>
</evidence>
<dbReference type="STRING" id="490189.SAMN02927903_00533"/>
<evidence type="ECO:0000259" key="6">
    <source>
        <dbReference type="Pfam" id="PF00425"/>
    </source>
</evidence>
<dbReference type="AlphaFoldDB" id="A0A1G5CGK8"/>